<gene>
    <name evidence="2" type="ORF">TW77_10760</name>
</gene>
<evidence type="ECO:0000313" key="3">
    <source>
        <dbReference type="Proteomes" id="UP000033452"/>
    </source>
</evidence>
<feature type="region of interest" description="Disordered" evidence="1">
    <location>
        <begin position="1"/>
        <end position="24"/>
    </location>
</feature>
<dbReference type="PATRIC" id="fig|43658.5.peg.2279"/>
<accession>A0A0F4QRG0</accession>
<protein>
    <submittedName>
        <fullName evidence="2">Uncharacterized protein</fullName>
    </submittedName>
</protein>
<organism evidence="2 3">
    <name type="scientific">Pseudoalteromonas rubra</name>
    <dbReference type="NCBI Taxonomy" id="43658"/>
    <lineage>
        <taxon>Bacteria</taxon>
        <taxon>Pseudomonadati</taxon>
        <taxon>Pseudomonadota</taxon>
        <taxon>Gammaproteobacteria</taxon>
        <taxon>Alteromonadales</taxon>
        <taxon>Pseudoalteromonadaceae</taxon>
        <taxon>Pseudoalteromonas</taxon>
    </lineage>
</organism>
<sequence length="161" mass="18463">MSKPTFEQFLKQQLPRQQDQDQLPEPQRDLWQGIENAINMPDPASRARSPWIKLAGVAACVSAGLLSWQVIMTQPKQDTMAHMSAFFEQEKQTLLVKYEAQPALTKDWQGPLQELEEAEQAIKLALMKDPDNAALLKMLAQVYQQQLDLITKVHQPQWQQI</sequence>
<keyword evidence="3" id="KW-1185">Reference proteome</keyword>
<comment type="caution">
    <text evidence="2">The sequence shown here is derived from an EMBL/GenBank/DDBJ whole genome shotgun (WGS) entry which is preliminary data.</text>
</comment>
<name>A0A0F4QRG0_9GAMM</name>
<proteinExistence type="predicted"/>
<evidence type="ECO:0000256" key="1">
    <source>
        <dbReference type="SAM" id="MobiDB-lite"/>
    </source>
</evidence>
<dbReference type="Proteomes" id="UP000033452">
    <property type="component" value="Unassembled WGS sequence"/>
</dbReference>
<dbReference type="AlphaFoldDB" id="A0A0F4QRG0"/>
<feature type="compositionally biased region" description="Low complexity" evidence="1">
    <location>
        <begin position="12"/>
        <end position="24"/>
    </location>
</feature>
<dbReference type="RefSeq" id="WP_046004971.1">
    <property type="nucleotide sequence ID" value="NZ_JXYA01000021.1"/>
</dbReference>
<dbReference type="OrthoDB" id="6227277at2"/>
<dbReference type="EMBL" id="JXYA01000021">
    <property type="protein sequence ID" value="KJZ09192.1"/>
    <property type="molecule type" value="Genomic_DNA"/>
</dbReference>
<evidence type="ECO:0000313" key="2">
    <source>
        <dbReference type="EMBL" id="KJZ09192.1"/>
    </source>
</evidence>
<reference evidence="2 3" key="1">
    <citation type="journal article" date="2015" name="BMC Genomics">
        <title>Genome mining reveals unlocked bioactive potential of marine Gram-negative bacteria.</title>
        <authorList>
            <person name="Machado H."/>
            <person name="Sonnenschein E.C."/>
            <person name="Melchiorsen J."/>
            <person name="Gram L."/>
        </authorList>
    </citation>
    <scope>NUCLEOTIDE SEQUENCE [LARGE SCALE GENOMIC DNA]</scope>
    <source>
        <strain evidence="2 3">S2471</strain>
    </source>
</reference>